<keyword evidence="2" id="KW-0812">Transmembrane</keyword>
<reference evidence="4" key="1">
    <citation type="submission" date="2021-01" db="UniProtKB">
        <authorList>
            <consortium name="EnsemblMetazoa"/>
        </authorList>
    </citation>
    <scope>IDENTIFICATION</scope>
</reference>
<keyword evidence="2" id="KW-1133">Transmembrane helix</keyword>
<dbReference type="EnsemblMetazoa" id="XM_031932509">
    <property type="protein sequence ID" value="XP_031788369"/>
    <property type="gene ID" value="LOC100679284"/>
</dbReference>
<evidence type="ECO:0000256" key="2">
    <source>
        <dbReference type="SAM" id="Phobius"/>
    </source>
</evidence>
<accession>A0A7M7QKR9</accession>
<dbReference type="SMR" id="A0A7M7QKR9"/>
<sequence>MQILRASILLMALLSERVSRTTTTTAFPGDSAKLRHLSGKLNPAECPRPRGCSPVTGVNCLRRLAHWRDKLPATYRNPRDNAKSATLRRTKREAKLPAHFLLRLHEPAAAVANRRDSRSSARRKARRHPKSRRRRKRISPTISNSDPPGDSRRGSPQVVLIVLCSLAAITASALLLFYLRRRSRQSSQQQQPLLDSFFCPPENEKSRDNLGEIDRCTCCSSSRGDQSAAATSAKSAVAPRRKTRKKRKRNKTDVSRHYIENEELRSRIACILRDQCNLRPAEARQIQILPQE</sequence>
<organism evidence="4 5">
    <name type="scientific">Nasonia vitripennis</name>
    <name type="common">Parasitic wasp</name>
    <dbReference type="NCBI Taxonomy" id="7425"/>
    <lineage>
        <taxon>Eukaryota</taxon>
        <taxon>Metazoa</taxon>
        <taxon>Ecdysozoa</taxon>
        <taxon>Arthropoda</taxon>
        <taxon>Hexapoda</taxon>
        <taxon>Insecta</taxon>
        <taxon>Pterygota</taxon>
        <taxon>Neoptera</taxon>
        <taxon>Endopterygota</taxon>
        <taxon>Hymenoptera</taxon>
        <taxon>Apocrita</taxon>
        <taxon>Proctotrupomorpha</taxon>
        <taxon>Chalcidoidea</taxon>
        <taxon>Pteromalidae</taxon>
        <taxon>Pteromalinae</taxon>
        <taxon>Nasonia</taxon>
    </lineage>
</organism>
<keyword evidence="5" id="KW-1185">Reference proteome</keyword>
<feature type="compositionally biased region" description="Basic residues" evidence="1">
    <location>
        <begin position="120"/>
        <end position="138"/>
    </location>
</feature>
<dbReference type="OrthoDB" id="7668193at2759"/>
<feature type="transmembrane region" description="Helical" evidence="2">
    <location>
        <begin position="158"/>
        <end position="179"/>
    </location>
</feature>
<dbReference type="Proteomes" id="UP000002358">
    <property type="component" value="Chromosome 5"/>
</dbReference>
<gene>
    <name evidence="4" type="primary">100679284</name>
</gene>
<feature type="chain" id="PRO_5029729219" evidence="3">
    <location>
        <begin position="22"/>
        <end position="292"/>
    </location>
</feature>
<keyword evidence="3" id="KW-0732">Signal</keyword>
<evidence type="ECO:0000313" key="5">
    <source>
        <dbReference type="Proteomes" id="UP000002358"/>
    </source>
</evidence>
<evidence type="ECO:0000256" key="1">
    <source>
        <dbReference type="SAM" id="MobiDB-lite"/>
    </source>
</evidence>
<feature type="compositionally biased region" description="Low complexity" evidence="1">
    <location>
        <begin position="227"/>
        <end position="238"/>
    </location>
</feature>
<feature type="region of interest" description="Disordered" evidence="1">
    <location>
        <begin position="223"/>
        <end position="253"/>
    </location>
</feature>
<keyword evidence="2" id="KW-0472">Membrane</keyword>
<evidence type="ECO:0000313" key="4">
    <source>
        <dbReference type="EnsemblMetazoa" id="XP_031788369"/>
    </source>
</evidence>
<feature type="signal peptide" evidence="3">
    <location>
        <begin position="1"/>
        <end position="21"/>
    </location>
</feature>
<feature type="compositionally biased region" description="Basic residues" evidence="1">
    <location>
        <begin position="239"/>
        <end position="250"/>
    </location>
</feature>
<evidence type="ECO:0000256" key="3">
    <source>
        <dbReference type="SAM" id="SignalP"/>
    </source>
</evidence>
<dbReference type="AlphaFoldDB" id="A0A7M7QKR9"/>
<proteinExistence type="predicted"/>
<feature type="region of interest" description="Disordered" evidence="1">
    <location>
        <begin position="110"/>
        <end position="154"/>
    </location>
</feature>
<name>A0A7M7QKR9_NASVI</name>
<protein>
    <submittedName>
        <fullName evidence="4">Uncharacterized protein</fullName>
    </submittedName>
</protein>